<keyword evidence="1" id="KW-0732">Signal</keyword>
<evidence type="ECO:0000313" key="3">
    <source>
        <dbReference type="WBParaSite" id="L893_g10158.t2"/>
    </source>
</evidence>
<sequence length="134" mass="15362">MIFFLTFLFVAHLLGCGSCNNVTECYKFLSPGGYTSYFGADSEPLAVAACSLPNNFCFTMTDFHGMRYQDCLSRILLQLQLDPTKYDYNDMRCLTFSSEALSWSVISEQWVHVDLPQPHEADLLLLRQKPRERV</sequence>
<dbReference type="Proteomes" id="UP000095287">
    <property type="component" value="Unplaced"/>
</dbReference>
<dbReference type="WBParaSite" id="L893_g10158.t2">
    <property type="protein sequence ID" value="L893_g10158.t2"/>
    <property type="gene ID" value="L893_g10158"/>
</dbReference>
<evidence type="ECO:0000256" key="1">
    <source>
        <dbReference type="SAM" id="SignalP"/>
    </source>
</evidence>
<evidence type="ECO:0000313" key="2">
    <source>
        <dbReference type="Proteomes" id="UP000095287"/>
    </source>
</evidence>
<proteinExistence type="predicted"/>
<dbReference type="AlphaFoldDB" id="A0A1I7XWY2"/>
<feature type="signal peptide" evidence="1">
    <location>
        <begin position="1"/>
        <end position="19"/>
    </location>
</feature>
<protein>
    <submittedName>
        <fullName evidence="3">Neur_chan_LBD domain-containing protein</fullName>
    </submittedName>
</protein>
<reference evidence="3" key="1">
    <citation type="submission" date="2016-11" db="UniProtKB">
        <authorList>
            <consortium name="WormBaseParasite"/>
        </authorList>
    </citation>
    <scope>IDENTIFICATION</scope>
</reference>
<name>A0A1I7XWY2_9BILA</name>
<feature type="chain" id="PRO_5009311475" evidence="1">
    <location>
        <begin position="20"/>
        <end position="134"/>
    </location>
</feature>
<keyword evidence="2" id="KW-1185">Reference proteome</keyword>
<organism evidence="2 3">
    <name type="scientific">Steinernema glaseri</name>
    <dbReference type="NCBI Taxonomy" id="37863"/>
    <lineage>
        <taxon>Eukaryota</taxon>
        <taxon>Metazoa</taxon>
        <taxon>Ecdysozoa</taxon>
        <taxon>Nematoda</taxon>
        <taxon>Chromadorea</taxon>
        <taxon>Rhabditida</taxon>
        <taxon>Tylenchina</taxon>
        <taxon>Panagrolaimomorpha</taxon>
        <taxon>Strongyloidoidea</taxon>
        <taxon>Steinernematidae</taxon>
        <taxon>Steinernema</taxon>
    </lineage>
</organism>
<accession>A0A1I7XWY2</accession>